<organism evidence="1">
    <name type="scientific">freshwater metagenome</name>
    <dbReference type="NCBI Taxonomy" id="449393"/>
    <lineage>
        <taxon>unclassified sequences</taxon>
        <taxon>metagenomes</taxon>
        <taxon>ecological metagenomes</taxon>
    </lineage>
</organism>
<dbReference type="AlphaFoldDB" id="A0A6J7QQ58"/>
<evidence type="ECO:0000313" key="1">
    <source>
        <dbReference type="EMBL" id="CAB5016562.1"/>
    </source>
</evidence>
<name>A0A6J7QQ58_9ZZZZ</name>
<dbReference type="EMBL" id="CAFBPD010000204">
    <property type="protein sequence ID" value="CAB5016562.1"/>
    <property type="molecule type" value="Genomic_DNA"/>
</dbReference>
<protein>
    <submittedName>
        <fullName evidence="1">Unannotated protein</fullName>
    </submittedName>
</protein>
<reference evidence="1" key="1">
    <citation type="submission" date="2020-05" db="EMBL/GenBank/DDBJ databases">
        <authorList>
            <person name="Chiriac C."/>
            <person name="Salcher M."/>
            <person name="Ghai R."/>
            <person name="Kavagutti S V."/>
        </authorList>
    </citation>
    <scope>NUCLEOTIDE SEQUENCE</scope>
</reference>
<accession>A0A6J7QQ58</accession>
<gene>
    <name evidence="1" type="ORF">UFOPK4061_01152</name>
</gene>
<proteinExistence type="predicted"/>
<sequence>MNATVRAESDDAVSVGVVPKIFVPERGDVLDWTAIYVTEDLIGRTGNEYPVLLTALIAPPPGPN</sequence>